<keyword evidence="4" id="KW-1185">Reference proteome</keyword>
<comment type="caution">
    <text evidence="3">The sequence shown here is derived from an EMBL/GenBank/DDBJ whole genome shotgun (WGS) entry which is preliminary data.</text>
</comment>
<dbReference type="Proteomes" id="UP000287239">
    <property type="component" value="Unassembled WGS sequence"/>
</dbReference>
<dbReference type="InterPro" id="IPR017871">
    <property type="entry name" value="ABC_transporter-like_CS"/>
</dbReference>
<dbReference type="AlphaFoldDB" id="A0A429ZVZ9"/>
<evidence type="ECO:0000256" key="1">
    <source>
        <dbReference type="SAM" id="Phobius"/>
    </source>
</evidence>
<dbReference type="Pfam" id="PF00005">
    <property type="entry name" value="ABC_tran"/>
    <property type="match status" value="1"/>
</dbReference>
<reference evidence="3 4" key="1">
    <citation type="submission" date="2017-05" db="EMBL/GenBank/DDBJ databases">
        <title>Vagococcus spp. assemblies.</title>
        <authorList>
            <person name="Gulvik C.A."/>
        </authorList>
    </citation>
    <scope>NUCLEOTIDE SEQUENCE [LARGE SCALE GENOMIC DNA]</scope>
    <source>
        <strain evidence="3 4">NCFB 2777</strain>
    </source>
</reference>
<dbReference type="InterPro" id="IPR015854">
    <property type="entry name" value="ABC_transpr_LolD-like"/>
</dbReference>
<keyword evidence="1" id="KW-1133">Transmembrane helix</keyword>
<dbReference type="GO" id="GO:0005886">
    <property type="term" value="C:plasma membrane"/>
    <property type="evidence" value="ECO:0007669"/>
    <property type="project" value="TreeGrafter"/>
</dbReference>
<dbReference type="PANTHER" id="PTHR24220">
    <property type="entry name" value="IMPORT ATP-BINDING PROTEIN"/>
    <property type="match status" value="1"/>
</dbReference>
<dbReference type="PROSITE" id="PS00211">
    <property type="entry name" value="ABC_TRANSPORTER_1"/>
    <property type="match status" value="1"/>
</dbReference>
<feature type="transmembrane region" description="Helical" evidence="1">
    <location>
        <begin position="532"/>
        <end position="552"/>
    </location>
</feature>
<dbReference type="InterPro" id="IPR003439">
    <property type="entry name" value="ABC_transporter-like_ATP-bd"/>
</dbReference>
<evidence type="ECO:0000313" key="3">
    <source>
        <dbReference type="EMBL" id="RST97816.1"/>
    </source>
</evidence>
<dbReference type="Gene3D" id="3.40.50.300">
    <property type="entry name" value="P-loop containing nucleotide triphosphate hydrolases"/>
    <property type="match status" value="1"/>
</dbReference>
<keyword evidence="1" id="KW-0812">Transmembrane</keyword>
<dbReference type="EMBL" id="NGJU01000001">
    <property type="protein sequence ID" value="RST97816.1"/>
    <property type="molecule type" value="Genomic_DNA"/>
</dbReference>
<dbReference type="InterPro" id="IPR027417">
    <property type="entry name" value="P-loop_NTPase"/>
</dbReference>
<dbReference type="GO" id="GO:0022857">
    <property type="term" value="F:transmembrane transporter activity"/>
    <property type="evidence" value="ECO:0007669"/>
    <property type="project" value="TreeGrafter"/>
</dbReference>
<accession>A0A429ZVZ9</accession>
<evidence type="ECO:0000313" key="4">
    <source>
        <dbReference type="Proteomes" id="UP000287239"/>
    </source>
</evidence>
<sequence>MWQDYKLLNELTVLENLNLPTYLKKGQGPKAEKIMLELKISQLAEQKVKDLSGGQRQRVAIARELMKDPDYLLADEPTSALDQGTAREVMGIFRELAKSRNVIVVTHELTNISQTDQVIELDKGVLLRGDQKADSQLVTKKSLNKNKGLSMQGILKILKITISRHQGRFLTTVLTLLVGSSLLLGASGEKIQESNQNAFADMIEVYGENILDISLVPHFMSAAGTGNDSETGPSANVNQDVSALYQQYQSDERIQFVTYSLAFNDIEIKLADQDYQITSSGNAPVINKILAGEMPKGPKKQVVVPESFIKKSGLTMAEALGQELEFSATITTWQGETPIFVPTKVTAEIVGVINTTVTTGTGQETFTYEIEDSFFFSESALTELLSVSEKKLKDSNFIMRTNSPESLIAIKDELNSQGIVPLGNFEIVEDVVRLGQQSTEQTSSVNQLMIVLVLATVGAIYLISTLFRSKEYAIFKVNGFDNFNLVKLNSGEVFLAVFVALTILLALSPFLNQLSEKFFGNEMLSLAELGKPVLVTLLLGALGLLISSLIIWKIDIMKVFKVGKK</sequence>
<dbReference type="GO" id="GO:0005524">
    <property type="term" value="F:ATP binding"/>
    <property type="evidence" value="ECO:0007669"/>
    <property type="project" value="InterPro"/>
</dbReference>
<dbReference type="GO" id="GO:0016887">
    <property type="term" value="F:ATP hydrolysis activity"/>
    <property type="evidence" value="ECO:0007669"/>
    <property type="project" value="InterPro"/>
</dbReference>
<feature type="transmembrane region" description="Helical" evidence="1">
    <location>
        <begin position="493"/>
        <end position="512"/>
    </location>
</feature>
<gene>
    <name evidence="3" type="ORF">CBF35_00550</name>
</gene>
<proteinExistence type="predicted"/>
<name>A0A429ZVZ9_9ENTE</name>
<feature type="transmembrane region" description="Helical" evidence="1">
    <location>
        <begin position="448"/>
        <end position="467"/>
    </location>
</feature>
<organism evidence="3 4">
    <name type="scientific">Vagococcus salmoninarum</name>
    <dbReference type="NCBI Taxonomy" id="2739"/>
    <lineage>
        <taxon>Bacteria</taxon>
        <taxon>Bacillati</taxon>
        <taxon>Bacillota</taxon>
        <taxon>Bacilli</taxon>
        <taxon>Lactobacillales</taxon>
        <taxon>Enterococcaceae</taxon>
        <taxon>Vagococcus</taxon>
    </lineage>
</organism>
<dbReference type="PANTHER" id="PTHR24220:SF86">
    <property type="entry name" value="ABC TRANSPORTER ABCH.1"/>
    <property type="match status" value="1"/>
</dbReference>
<keyword evidence="1" id="KW-0472">Membrane</keyword>
<protein>
    <recommendedName>
        <fullName evidence="2">ABC transporter domain-containing protein</fullName>
    </recommendedName>
</protein>
<evidence type="ECO:0000259" key="2">
    <source>
        <dbReference type="Pfam" id="PF00005"/>
    </source>
</evidence>
<dbReference type="SUPFAM" id="SSF52540">
    <property type="entry name" value="P-loop containing nucleoside triphosphate hydrolases"/>
    <property type="match status" value="1"/>
</dbReference>
<feature type="domain" description="ABC transporter" evidence="2">
    <location>
        <begin position="3"/>
        <end position="79"/>
    </location>
</feature>